<dbReference type="Pfam" id="PF00646">
    <property type="entry name" value="F-box"/>
    <property type="match status" value="1"/>
</dbReference>
<protein>
    <recommendedName>
        <fullName evidence="2">F-box domain-containing protein</fullName>
    </recommendedName>
</protein>
<dbReference type="SUPFAM" id="SSF81383">
    <property type="entry name" value="F-box domain"/>
    <property type="match status" value="1"/>
</dbReference>
<dbReference type="InterPro" id="IPR001810">
    <property type="entry name" value="F-box_dom"/>
</dbReference>
<sequence length="774" mass="84753">MYSLVHTCILFSSLVCISCLFWSTGGCFLFTTRYTLCRIWSCFIVPRLLTPRPSSRPARSNPTPLVLRQLFRLLDNPSPHCFYCLHSGFCGVAAVIASPTGGAFTTSSQIYLSRGVAGAQSAPSLPILARLHSRDDDQRPSYYIDQSMPYSSGPPNHPVPAPEELGHAPIHATNPSSDLRVASNLEARPALPKRSDVLRHVLPRPRSTSSVHKLSTHHTSERRKNPPSSSKISRRRVSFHKAITSFFHNHPASDGVSRPMNPPTGSSASIGSTRSGAGTGSQHGSMPSIDLVSPGAFLFSGPSLQSRTSSFKSNSTSRLPSFTENSSDRGSPRRLYSDDDFSLLEDGVMEPYVDRGLARSMSDVLLGTSTPIEELESPGLEDVEEDVQSIPEDTSTTLHIPIELVQHVYRHLSPKDFNSARHACRHWFRASLDRKILVSMLRRGGWWNDQGTDVSTVQSSSAAPSEEWALSRRLSRECALSSNWTGNGLDSVSGRGTNVIAEMSHIDLNDFANGSSSQSRKSGGLVFTTSVCGEYMLVARDALIYIYQLRGTNLIPWTSVVCPRRVLSVSMDVSSGRNAVAALLEGRMGMVSDVLSGCTPESSRGLVEIHVESQKSSFQTDAQASAAASTDSYFEAGVGSSSRDQSEFSNAENDRVPFESVDIQSNYQAVSLQAVNDHRSYPQNHINQTWNLHLRGPRQVPSQEIEMETFSAHTCSRTIPVENGPSTFYRHLCSEDDPPRSVSICPQRRCVAFGCSAGIELHWIDALTKQSLSR</sequence>
<feature type="region of interest" description="Disordered" evidence="1">
    <location>
        <begin position="304"/>
        <end position="336"/>
    </location>
</feature>
<dbReference type="EMBL" id="ML977023">
    <property type="protein sequence ID" value="KAF1950732.1"/>
    <property type="molecule type" value="Genomic_DNA"/>
</dbReference>
<dbReference type="Proteomes" id="UP000800035">
    <property type="component" value="Unassembled WGS sequence"/>
</dbReference>
<dbReference type="SMART" id="SM00256">
    <property type="entry name" value="FBOX"/>
    <property type="match status" value="1"/>
</dbReference>
<organism evidence="3 4">
    <name type="scientific">Byssothecium circinans</name>
    <dbReference type="NCBI Taxonomy" id="147558"/>
    <lineage>
        <taxon>Eukaryota</taxon>
        <taxon>Fungi</taxon>
        <taxon>Dikarya</taxon>
        <taxon>Ascomycota</taxon>
        <taxon>Pezizomycotina</taxon>
        <taxon>Dothideomycetes</taxon>
        <taxon>Pleosporomycetidae</taxon>
        <taxon>Pleosporales</taxon>
        <taxon>Massarineae</taxon>
        <taxon>Massarinaceae</taxon>
        <taxon>Byssothecium</taxon>
    </lineage>
</organism>
<evidence type="ECO:0000256" key="1">
    <source>
        <dbReference type="SAM" id="MobiDB-lite"/>
    </source>
</evidence>
<evidence type="ECO:0000259" key="2">
    <source>
        <dbReference type="SMART" id="SM00256"/>
    </source>
</evidence>
<evidence type="ECO:0000313" key="4">
    <source>
        <dbReference type="Proteomes" id="UP000800035"/>
    </source>
</evidence>
<evidence type="ECO:0000313" key="3">
    <source>
        <dbReference type="EMBL" id="KAF1950732.1"/>
    </source>
</evidence>
<name>A0A6A5TGG3_9PLEO</name>
<accession>A0A6A5TGG3</accession>
<dbReference type="OrthoDB" id="1689567at2759"/>
<gene>
    <name evidence="3" type="ORF">CC80DRAFT_225770</name>
</gene>
<feature type="compositionally biased region" description="Low complexity" evidence="1">
    <location>
        <begin position="306"/>
        <end position="318"/>
    </location>
</feature>
<dbReference type="InterPro" id="IPR036047">
    <property type="entry name" value="F-box-like_dom_sf"/>
</dbReference>
<feature type="compositionally biased region" description="Polar residues" evidence="1">
    <location>
        <begin position="263"/>
        <end position="285"/>
    </location>
</feature>
<feature type="domain" description="F-box" evidence="2">
    <location>
        <begin position="400"/>
        <end position="440"/>
    </location>
</feature>
<dbReference type="AlphaFoldDB" id="A0A6A5TGG3"/>
<reference evidence="3" key="1">
    <citation type="journal article" date="2020" name="Stud. Mycol.">
        <title>101 Dothideomycetes genomes: a test case for predicting lifestyles and emergence of pathogens.</title>
        <authorList>
            <person name="Haridas S."/>
            <person name="Albert R."/>
            <person name="Binder M."/>
            <person name="Bloem J."/>
            <person name="Labutti K."/>
            <person name="Salamov A."/>
            <person name="Andreopoulos B."/>
            <person name="Baker S."/>
            <person name="Barry K."/>
            <person name="Bills G."/>
            <person name="Bluhm B."/>
            <person name="Cannon C."/>
            <person name="Castanera R."/>
            <person name="Culley D."/>
            <person name="Daum C."/>
            <person name="Ezra D."/>
            <person name="Gonzalez J."/>
            <person name="Henrissat B."/>
            <person name="Kuo A."/>
            <person name="Liang C."/>
            <person name="Lipzen A."/>
            <person name="Lutzoni F."/>
            <person name="Magnuson J."/>
            <person name="Mondo S."/>
            <person name="Nolan M."/>
            <person name="Ohm R."/>
            <person name="Pangilinan J."/>
            <person name="Park H.-J."/>
            <person name="Ramirez L."/>
            <person name="Alfaro M."/>
            <person name="Sun H."/>
            <person name="Tritt A."/>
            <person name="Yoshinaga Y."/>
            <person name="Zwiers L.-H."/>
            <person name="Turgeon B."/>
            <person name="Goodwin S."/>
            <person name="Spatafora J."/>
            <person name="Crous P."/>
            <person name="Grigoriev I."/>
        </authorList>
    </citation>
    <scope>NUCLEOTIDE SEQUENCE</scope>
    <source>
        <strain evidence="3">CBS 675.92</strain>
    </source>
</reference>
<feature type="region of interest" description="Disordered" evidence="1">
    <location>
        <begin position="248"/>
        <end position="289"/>
    </location>
</feature>
<proteinExistence type="predicted"/>
<feature type="region of interest" description="Disordered" evidence="1">
    <location>
        <begin position="138"/>
        <end position="234"/>
    </location>
</feature>
<feature type="compositionally biased region" description="Basic and acidic residues" evidence="1">
    <location>
        <begin position="326"/>
        <end position="336"/>
    </location>
</feature>
<keyword evidence="4" id="KW-1185">Reference proteome</keyword>